<gene>
    <name evidence="1" type="ORF">FF38_04221</name>
</gene>
<name>A0A0L0BLA1_LUCCU</name>
<organism evidence="1 2">
    <name type="scientific">Lucilia cuprina</name>
    <name type="common">Green bottle fly</name>
    <name type="synonym">Australian sheep blowfly</name>
    <dbReference type="NCBI Taxonomy" id="7375"/>
    <lineage>
        <taxon>Eukaryota</taxon>
        <taxon>Metazoa</taxon>
        <taxon>Ecdysozoa</taxon>
        <taxon>Arthropoda</taxon>
        <taxon>Hexapoda</taxon>
        <taxon>Insecta</taxon>
        <taxon>Pterygota</taxon>
        <taxon>Neoptera</taxon>
        <taxon>Endopterygota</taxon>
        <taxon>Diptera</taxon>
        <taxon>Brachycera</taxon>
        <taxon>Muscomorpha</taxon>
        <taxon>Oestroidea</taxon>
        <taxon>Calliphoridae</taxon>
        <taxon>Luciliinae</taxon>
        <taxon>Lucilia</taxon>
    </lineage>
</organism>
<accession>A0A0L0BLA1</accession>
<proteinExistence type="predicted"/>
<dbReference type="EMBL" id="JRES01001699">
    <property type="protein sequence ID" value="KNC20865.1"/>
    <property type="molecule type" value="Genomic_DNA"/>
</dbReference>
<sequence>MLSDDVAAKLSWRGTNSKPSIQEFNITKIITSVCHSKFPKGINKVLQQHFVHAGDRLRKSDRTKKIDEAKKIDDLAEK</sequence>
<evidence type="ECO:0000313" key="2">
    <source>
        <dbReference type="Proteomes" id="UP000037069"/>
    </source>
</evidence>
<protein>
    <recommendedName>
        <fullName evidence="3">DUF4806 domain-containing protein</fullName>
    </recommendedName>
</protein>
<comment type="caution">
    <text evidence="1">The sequence shown here is derived from an EMBL/GenBank/DDBJ whole genome shotgun (WGS) entry which is preliminary data.</text>
</comment>
<reference evidence="1 2" key="1">
    <citation type="journal article" date="2015" name="Nat. Commun.">
        <title>Lucilia cuprina genome unlocks parasitic fly biology to underpin future interventions.</title>
        <authorList>
            <person name="Anstead C.A."/>
            <person name="Korhonen P.K."/>
            <person name="Young N.D."/>
            <person name="Hall R.S."/>
            <person name="Jex A.R."/>
            <person name="Murali S.C."/>
            <person name="Hughes D.S."/>
            <person name="Lee S.F."/>
            <person name="Perry T."/>
            <person name="Stroehlein A.J."/>
            <person name="Ansell B.R."/>
            <person name="Breugelmans B."/>
            <person name="Hofmann A."/>
            <person name="Qu J."/>
            <person name="Dugan S."/>
            <person name="Lee S.L."/>
            <person name="Chao H."/>
            <person name="Dinh H."/>
            <person name="Han Y."/>
            <person name="Doddapaneni H.V."/>
            <person name="Worley K.C."/>
            <person name="Muzny D.M."/>
            <person name="Ioannidis P."/>
            <person name="Waterhouse R.M."/>
            <person name="Zdobnov E.M."/>
            <person name="James P.J."/>
            <person name="Bagnall N.H."/>
            <person name="Kotze A.C."/>
            <person name="Gibbs R.A."/>
            <person name="Richards S."/>
            <person name="Batterham P."/>
            <person name="Gasser R.B."/>
        </authorList>
    </citation>
    <scope>NUCLEOTIDE SEQUENCE [LARGE SCALE GENOMIC DNA]</scope>
    <source>
        <strain evidence="1 2">LS</strain>
        <tissue evidence="1">Full body</tissue>
    </source>
</reference>
<evidence type="ECO:0000313" key="1">
    <source>
        <dbReference type="EMBL" id="KNC20865.1"/>
    </source>
</evidence>
<evidence type="ECO:0008006" key="3">
    <source>
        <dbReference type="Google" id="ProtNLM"/>
    </source>
</evidence>
<dbReference type="AlphaFoldDB" id="A0A0L0BLA1"/>
<dbReference type="Proteomes" id="UP000037069">
    <property type="component" value="Unassembled WGS sequence"/>
</dbReference>
<keyword evidence="2" id="KW-1185">Reference proteome</keyword>